<gene>
    <name evidence="10" type="ORF">UFOPK2399_02013</name>
</gene>
<dbReference type="HAMAP" id="MF_01930">
    <property type="entry name" value="PurN"/>
    <property type="match status" value="1"/>
</dbReference>
<dbReference type="EMBL" id="CAEZXP010000012">
    <property type="protein sequence ID" value="CAB4711248.1"/>
    <property type="molecule type" value="Genomic_DNA"/>
</dbReference>
<comment type="similarity">
    <text evidence="5">Belongs to the GART family.</text>
</comment>
<evidence type="ECO:0000256" key="7">
    <source>
        <dbReference type="ARBA" id="ARBA00041682"/>
    </source>
</evidence>
<dbReference type="GO" id="GO:0004644">
    <property type="term" value="F:phosphoribosylglycinamide formyltransferase activity"/>
    <property type="evidence" value="ECO:0007669"/>
    <property type="project" value="UniProtKB-EC"/>
</dbReference>
<protein>
    <recommendedName>
        <fullName evidence="2">phosphoribosylglycinamide formyltransferase 1</fullName>
        <ecNumber evidence="2">2.1.2.2</ecNumber>
    </recommendedName>
    <alternativeName>
        <fullName evidence="7">5'-phosphoribosylglycinamide transformylase</fullName>
    </alternativeName>
    <alternativeName>
        <fullName evidence="6">GAR transformylase</fullName>
    </alternativeName>
</protein>
<evidence type="ECO:0000256" key="2">
    <source>
        <dbReference type="ARBA" id="ARBA00012254"/>
    </source>
</evidence>
<name>A0A6J6QQL9_9ZZZZ</name>
<feature type="domain" description="Formyl transferase N-terminal" evidence="9">
    <location>
        <begin position="3"/>
        <end position="171"/>
    </location>
</feature>
<evidence type="ECO:0000256" key="5">
    <source>
        <dbReference type="ARBA" id="ARBA00038440"/>
    </source>
</evidence>
<dbReference type="InterPro" id="IPR004607">
    <property type="entry name" value="GART"/>
</dbReference>
<dbReference type="AlphaFoldDB" id="A0A6J6QQL9"/>
<dbReference type="NCBIfam" id="TIGR00639">
    <property type="entry name" value="PurN"/>
    <property type="match status" value="1"/>
</dbReference>
<keyword evidence="3" id="KW-0808">Transferase</keyword>
<comment type="pathway">
    <text evidence="1">Purine metabolism; IMP biosynthesis via de novo pathway; N(2)-formyl-N(1)-(5-phospho-D-ribosyl)glycinamide from N(1)-(5-phospho-D-ribosyl)glycinamide (10-formyl THF route): step 1/1.</text>
</comment>
<dbReference type="Gene3D" id="3.40.50.170">
    <property type="entry name" value="Formyl transferase, N-terminal domain"/>
    <property type="match status" value="1"/>
</dbReference>
<proteinExistence type="inferred from homology"/>
<evidence type="ECO:0000313" key="10">
    <source>
        <dbReference type="EMBL" id="CAB4711248.1"/>
    </source>
</evidence>
<comment type="catalytic activity">
    <reaction evidence="8">
        <text>N(1)-(5-phospho-beta-D-ribosyl)glycinamide + (6R)-10-formyltetrahydrofolate = N(2)-formyl-N(1)-(5-phospho-beta-D-ribosyl)glycinamide + (6S)-5,6,7,8-tetrahydrofolate + H(+)</text>
        <dbReference type="Rhea" id="RHEA:15053"/>
        <dbReference type="ChEBI" id="CHEBI:15378"/>
        <dbReference type="ChEBI" id="CHEBI:57453"/>
        <dbReference type="ChEBI" id="CHEBI:143788"/>
        <dbReference type="ChEBI" id="CHEBI:147286"/>
        <dbReference type="ChEBI" id="CHEBI:195366"/>
        <dbReference type="EC" id="2.1.2.2"/>
    </reaction>
</comment>
<dbReference type="EC" id="2.1.2.2" evidence="2"/>
<dbReference type="PANTHER" id="PTHR43369">
    <property type="entry name" value="PHOSPHORIBOSYLGLYCINAMIDE FORMYLTRANSFERASE"/>
    <property type="match status" value="1"/>
</dbReference>
<dbReference type="CDD" id="cd08645">
    <property type="entry name" value="FMT_core_GART"/>
    <property type="match status" value="1"/>
</dbReference>
<keyword evidence="4" id="KW-0658">Purine biosynthesis</keyword>
<evidence type="ECO:0000256" key="3">
    <source>
        <dbReference type="ARBA" id="ARBA00022679"/>
    </source>
</evidence>
<dbReference type="InterPro" id="IPR002376">
    <property type="entry name" value="Formyl_transf_N"/>
</dbReference>
<dbReference type="PROSITE" id="PS00373">
    <property type="entry name" value="GART"/>
    <property type="match status" value="1"/>
</dbReference>
<dbReference type="Pfam" id="PF00551">
    <property type="entry name" value="Formyl_trans_N"/>
    <property type="match status" value="1"/>
</dbReference>
<reference evidence="10" key="1">
    <citation type="submission" date="2020-05" db="EMBL/GenBank/DDBJ databases">
        <authorList>
            <person name="Chiriac C."/>
            <person name="Salcher M."/>
            <person name="Ghai R."/>
            <person name="Kavagutti S V."/>
        </authorList>
    </citation>
    <scope>NUCLEOTIDE SEQUENCE</scope>
</reference>
<accession>A0A6J6QQL9</accession>
<dbReference type="GO" id="GO:0006189">
    <property type="term" value="P:'de novo' IMP biosynthetic process"/>
    <property type="evidence" value="ECO:0007669"/>
    <property type="project" value="UniProtKB-UniPathway"/>
</dbReference>
<dbReference type="UniPathway" id="UPA00074">
    <property type="reaction ID" value="UER00126"/>
</dbReference>
<evidence type="ECO:0000256" key="4">
    <source>
        <dbReference type="ARBA" id="ARBA00022755"/>
    </source>
</evidence>
<dbReference type="InterPro" id="IPR036477">
    <property type="entry name" value="Formyl_transf_N_sf"/>
</dbReference>
<evidence type="ECO:0000256" key="6">
    <source>
        <dbReference type="ARBA" id="ARBA00041324"/>
    </source>
</evidence>
<sequence>MIGVLVSGNGSNLQALIDAGLPISGVAANRKDAFALQRAREAGIPVAVFGLDCHASREERDRMMATWLEEHGVEIVVLAGYMHLVTRPFLVRFPNRVVNVHPSLLPAFPGLHAIEQAIDAGVAETGVTVHLVDEGLDTGPVLRQEAVVVAPVETLEERIHAVEHRLLPEVVRSLINETATFATTTSKEIS</sequence>
<dbReference type="PANTHER" id="PTHR43369:SF2">
    <property type="entry name" value="PHOSPHORIBOSYLGLYCINAMIDE FORMYLTRANSFERASE"/>
    <property type="match status" value="1"/>
</dbReference>
<evidence type="ECO:0000259" key="9">
    <source>
        <dbReference type="Pfam" id="PF00551"/>
    </source>
</evidence>
<dbReference type="SUPFAM" id="SSF53328">
    <property type="entry name" value="Formyltransferase"/>
    <property type="match status" value="1"/>
</dbReference>
<dbReference type="InterPro" id="IPR001555">
    <property type="entry name" value="GART_AS"/>
</dbReference>
<evidence type="ECO:0000256" key="1">
    <source>
        <dbReference type="ARBA" id="ARBA00005054"/>
    </source>
</evidence>
<dbReference type="GO" id="GO:0005829">
    <property type="term" value="C:cytosol"/>
    <property type="evidence" value="ECO:0007669"/>
    <property type="project" value="TreeGrafter"/>
</dbReference>
<organism evidence="10">
    <name type="scientific">freshwater metagenome</name>
    <dbReference type="NCBI Taxonomy" id="449393"/>
    <lineage>
        <taxon>unclassified sequences</taxon>
        <taxon>metagenomes</taxon>
        <taxon>ecological metagenomes</taxon>
    </lineage>
</organism>
<evidence type="ECO:0000256" key="8">
    <source>
        <dbReference type="ARBA" id="ARBA00047664"/>
    </source>
</evidence>